<proteinExistence type="predicted"/>
<feature type="non-terminal residue" evidence="1">
    <location>
        <position position="1"/>
    </location>
</feature>
<feature type="non-terminal residue" evidence="1">
    <location>
        <position position="129"/>
    </location>
</feature>
<protein>
    <submittedName>
        <fullName evidence="1">7720_t:CDS:1</fullName>
    </submittedName>
</protein>
<dbReference type="EMBL" id="CAJVPU010055361">
    <property type="protein sequence ID" value="CAG8768511.1"/>
    <property type="molecule type" value="Genomic_DNA"/>
</dbReference>
<dbReference type="Proteomes" id="UP000789702">
    <property type="component" value="Unassembled WGS sequence"/>
</dbReference>
<keyword evidence="2" id="KW-1185">Reference proteome</keyword>
<gene>
    <name evidence="1" type="ORF">DHETER_LOCUS15700</name>
</gene>
<evidence type="ECO:0000313" key="1">
    <source>
        <dbReference type="EMBL" id="CAG8768511.1"/>
    </source>
</evidence>
<reference evidence="1" key="1">
    <citation type="submission" date="2021-06" db="EMBL/GenBank/DDBJ databases">
        <authorList>
            <person name="Kallberg Y."/>
            <person name="Tangrot J."/>
            <person name="Rosling A."/>
        </authorList>
    </citation>
    <scope>NUCLEOTIDE SEQUENCE</scope>
    <source>
        <strain evidence="1">IL203A</strain>
    </source>
</reference>
<accession>A0ACA9QXT1</accession>
<name>A0ACA9QXT1_9GLOM</name>
<organism evidence="1 2">
    <name type="scientific">Dentiscutata heterogama</name>
    <dbReference type="NCBI Taxonomy" id="1316150"/>
    <lineage>
        <taxon>Eukaryota</taxon>
        <taxon>Fungi</taxon>
        <taxon>Fungi incertae sedis</taxon>
        <taxon>Mucoromycota</taxon>
        <taxon>Glomeromycotina</taxon>
        <taxon>Glomeromycetes</taxon>
        <taxon>Diversisporales</taxon>
        <taxon>Gigasporaceae</taxon>
        <taxon>Dentiscutata</taxon>
    </lineage>
</organism>
<sequence length="129" mass="14796">MDDLQDQYDLNTIIAALRQVQQDNQALHQENEALRITVDQLATQNPNDFKQTMPKISLPDKFNRSHMNFRGFLNQIRLIIRLQPQRYPNDATQVGLLGSLLTGSALAWFAPLLEKSSPLLENFDDFVEV</sequence>
<comment type="caution">
    <text evidence="1">The sequence shown here is derived from an EMBL/GenBank/DDBJ whole genome shotgun (WGS) entry which is preliminary data.</text>
</comment>
<evidence type="ECO:0000313" key="2">
    <source>
        <dbReference type="Proteomes" id="UP000789702"/>
    </source>
</evidence>